<comment type="similarity">
    <text evidence="3 9">Belongs to the DPH1/DPH2 family. DPH2 subfamily.</text>
</comment>
<keyword evidence="5 9" id="KW-0479">Metal-binding</keyword>
<evidence type="ECO:0000256" key="7">
    <source>
        <dbReference type="ARBA" id="ARBA00023014"/>
    </source>
</evidence>
<comment type="function">
    <text evidence="8 9">Required for the first step of diphthamide biosynthesis, a post-translational modification of histidine which occurs in elongation factor 2. DPH1 and DPH2 transfer a 3-amino-3-carboxypropyl (ACP) group from S-adenosyl-L-methionine (SAM) to a histidine residue, the reaction is assisted by a reduction system comprising DPH3 and a NADH-dependent reductase. Facilitates the reduction of the catalytic iron-sulfur cluster found in the DPH1 subunit.</text>
</comment>
<accession>A0A2T7PUT1</accession>
<dbReference type="Gene3D" id="3.40.50.11860">
    <property type="entry name" value="Diphthamide synthesis DPH1/DPH2 domain 3"/>
    <property type="match status" value="1"/>
</dbReference>
<keyword evidence="12" id="KW-1185">Reference proteome</keyword>
<evidence type="ECO:0000256" key="3">
    <source>
        <dbReference type="ARBA" id="ARBA00006179"/>
    </source>
</evidence>
<proteinExistence type="inferred from homology"/>
<keyword evidence="7 9" id="KW-0411">Iron-sulfur</keyword>
<dbReference type="UniPathway" id="UPA00559"/>
<dbReference type="AlphaFoldDB" id="A0A2T7PUT1"/>
<dbReference type="GO" id="GO:0051536">
    <property type="term" value="F:iron-sulfur cluster binding"/>
    <property type="evidence" value="ECO:0007669"/>
    <property type="project" value="UniProtKB-KW"/>
</dbReference>
<evidence type="ECO:0000256" key="9">
    <source>
        <dbReference type="RuleBase" id="RU364133"/>
    </source>
</evidence>
<feature type="region of interest" description="Disordered" evidence="10">
    <location>
        <begin position="212"/>
        <end position="232"/>
    </location>
</feature>
<dbReference type="GO" id="GO:0090560">
    <property type="term" value="F:2-(3-amino-3-carboxypropyl)histidine synthase activity"/>
    <property type="evidence" value="ECO:0007669"/>
    <property type="project" value="InterPro"/>
</dbReference>
<dbReference type="EMBL" id="PZQS01000002">
    <property type="protein sequence ID" value="PVD37184.1"/>
    <property type="molecule type" value="Genomic_DNA"/>
</dbReference>
<dbReference type="InterPro" id="IPR016435">
    <property type="entry name" value="DPH1/DPH2"/>
</dbReference>
<dbReference type="SFLD" id="SFLDF00408">
    <property type="entry name" value="Diphthamide_biosynthesis_famil"/>
    <property type="match status" value="1"/>
</dbReference>
<evidence type="ECO:0000256" key="1">
    <source>
        <dbReference type="ARBA" id="ARBA00001966"/>
    </source>
</evidence>
<evidence type="ECO:0000256" key="5">
    <source>
        <dbReference type="ARBA" id="ARBA00022723"/>
    </source>
</evidence>
<organism evidence="11 12">
    <name type="scientific">Pomacea canaliculata</name>
    <name type="common">Golden apple snail</name>
    <dbReference type="NCBI Taxonomy" id="400727"/>
    <lineage>
        <taxon>Eukaryota</taxon>
        <taxon>Metazoa</taxon>
        <taxon>Spiralia</taxon>
        <taxon>Lophotrochozoa</taxon>
        <taxon>Mollusca</taxon>
        <taxon>Gastropoda</taxon>
        <taxon>Caenogastropoda</taxon>
        <taxon>Architaenioglossa</taxon>
        <taxon>Ampullarioidea</taxon>
        <taxon>Ampullariidae</taxon>
        <taxon>Pomacea</taxon>
    </lineage>
</organism>
<name>A0A2T7PUT1_POMCA</name>
<dbReference type="STRING" id="400727.A0A2T7PUT1"/>
<comment type="cofactor">
    <cofactor evidence="1">
        <name>[4Fe-4S] cluster</name>
        <dbReference type="ChEBI" id="CHEBI:49883"/>
    </cofactor>
</comment>
<dbReference type="GO" id="GO:0046872">
    <property type="term" value="F:metal ion binding"/>
    <property type="evidence" value="ECO:0007669"/>
    <property type="project" value="UniProtKB-KW"/>
</dbReference>
<dbReference type="InterPro" id="IPR042265">
    <property type="entry name" value="DPH1/DPH2_3"/>
</dbReference>
<feature type="compositionally biased region" description="Basic and acidic residues" evidence="10">
    <location>
        <begin position="212"/>
        <end position="226"/>
    </location>
</feature>
<evidence type="ECO:0000256" key="2">
    <source>
        <dbReference type="ARBA" id="ARBA00005156"/>
    </source>
</evidence>
<dbReference type="Proteomes" id="UP000245119">
    <property type="component" value="Linkage Group LG2"/>
</dbReference>
<dbReference type="InterPro" id="IPR010014">
    <property type="entry name" value="DHP2"/>
</dbReference>
<comment type="pathway">
    <text evidence="2 9">Protein modification; peptidyl-diphthamide biosynthesis.</text>
</comment>
<evidence type="ECO:0000313" key="11">
    <source>
        <dbReference type="EMBL" id="PVD37184.1"/>
    </source>
</evidence>
<dbReference type="Pfam" id="PF01866">
    <property type="entry name" value="Diphthamide_syn"/>
    <property type="match status" value="1"/>
</dbReference>
<dbReference type="FunFam" id="3.40.50.11860:FF:000001">
    <property type="entry name" value="2-(3-amino-3-carboxypropyl)histidine synthase subunit 2"/>
    <property type="match status" value="1"/>
</dbReference>
<dbReference type="OrthoDB" id="449241at2759"/>
<dbReference type="PANTHER" id="PTHR10762:SF2">
    <property type="entry name" value="2-(3-AMINO-3-CARBOXYPROPYL)HISTIDINE SYNTHASE SUBUNIT 2"/>
    <property type="match status" value="1"/>
</dbReference>
<evidence type="ECO:0000256" key="4">
    <source>
        <dbReference type="ARBA" id="ARBA00021914"/>
    </source>
</evidence>
<dbReference type="SFLD" id="SFLDS00032">
    <property type="entry name" value="Radical_SAM_3-amino-3-carboxyp"/>
    <property type="match status" value="1"/>
</dbReference>
<dbReference type="InterPro" id="IPR042263">
    <property type="entry name" value="DPH1/DPH2_1"/>
</dbReference>
<comment type="caution">
    <text evidence="11">The sequence shown here is derived from an EMBL/GenBank/DDBJ whole genome shotgun (WGS) entry which is preliminary data.</text>
</comment>
<dbReference type="NCBIfam" id="TIGR00322">
    <property type="entry name" value="diphth2_R"/>
    <property type="match status" value="1"/>
</dbReference>
<gene>
    <name evidence="11" type="ORF">C0Q70_04179</name>
</gene>
<evidence type="ECO:0000256" key="8">
    <source>
        <dbReference type="ARBA" id="ARBA00045159"/>
    </source>
</evidence>
<evidence type="ECO:0000256" key="6">
    <source>
        <dbReference type="ARBA" id="ARBA00023004"/>
    </source>
</evidence>
<dbReference type="NCBIfam" id="TIGR00272">
    <property type="entry name" value="DPH2"/>
    <property type="match status" value="1"/>
</dbReference>
<protein>
    <recommendedName>
        <fullName evidence="4 9">2-(3-amino-3-carboxypropyl)histidine synthase subunit 2</fullName>
    </recommendedName>
</protein>
<dbReference type="SFLD" id="SFLDG01121">
    <property type="entry name" value="Diphthamide_biosynthesis"/>
    <property type="match status" value="1"/>
</dbReference>
<dbReference type="Gene3D" id="3.40.50.11840">
    <property type="entry name" value="Diphthamide synthesis DPH1/DPH2 domain 1"/>
    <property type="match status" value="1"/>
</dbReference>
<dbReference type="PANTHER" id="PTHR10762">
    <property type="entry name" value="DIPHTHAMIDE BIOSYNTHESIS PROTEIN"/>
    <property type="match status" value="1"/>
</dbReference>
<dbReference type="GO" id="GO:0017183">
    <property type="term" value="P:protein histidyl modification to diphthamide"/>
    <property type="evidence" value="ECO:0007669"/>
    <property type="project" value="UniProtKB-UniPathway"/>
</dbReference>
<dbReference type="FunFam" id="3.40.50.11840:FF:000002">
    <property type="entry name" value="2-(3-amino-3-carboxypropyl)histidine synthase subunit 2"/>
    <property type="match status" value="1"/>
</dbReference>
<evidence type="ECO:0000256" key="10">
    <source>
        <dbReference type="SAM" id="MobiDB-lite"/>
    </source>
</evidence>
<evidence type="ECO:0000313" key="12">
    <source>
        <dbReference type="Proteomes" id="UP000245119"/>
    </source>
</evidence>
<keyword evidence="6 9" id="KW-0408">Iron</keyword>
<reference evidence="11 12" key="1">
    <citation type="submission" date="2018-04" db="EMBL/GenBank/DDBJ databases">
        <title>The genome of golden apple snail Pomacea canaliculata provides insight into stress tolerance and invasive adaptation.</title>
        <authorList>
            <person name="Liu C."/>
            <person name="Liu B."/>
            <person name="Ren Y."/>
            <person name="Zhang Y."/>
            <person name="Wang H."/>
            <person name="Li S."/>
            <person name="Jiang F."/>
            <person name="Yin L."/>
            <person name="Zhang G."/>
            <person name="Qian W."/>
            <person name="Fan W."/>
        </authorList>
    </citation>
    <scope>NUCLEOTIDE SEQUENCE [LARGE SCALE GENOMIC DNA]</scope>
    <source>
        <strain evidence="11">SZHN2017</strain>
        <tissue evidence="11">Muscle</tissue>
    </source>
</reference>
<sequence length="518" mass="57499">MQRMIPHAVVHDSMRMLHRHSSSAVTEFRMMLAFSSSDDVMMTKLNVIQQGLAGFTELSKKYELKRCAEWIRDHNFVRVALQFPDQLLGDSVSVLSSLQEMVTANIFILGDTSYGSCCVDEVAGEHLQADCIIHYGPACLSPTQRLPVLYVFASCPVDIKHAAQQLESLCPDYSKPVLLMAETSYQHAVDSLYDELKGKYNGLVTSQLKMPDDVHEKSADSGEKSDNLSSGKADTQISTFCKCSRCFQLPPGVSLNECLVFFIGQEGLVLTNFMMTMNKCGFLTYDPATKICRQESLNVNKALMKRYYMIECAKDASIVGIVVGTLGISGTRDIIAHLRLLVRRAGKKCYTFVVGKLSVAKLANFMEVDVFVLVACPLNSLLDSSEFYRPVVTPYEMEVACNQAREWTGDYLTDFQELLPGSANYIQTTEGATDTTYVSLISNKLRRLGCSSGEDDGPNSASLILRSDAMGVASVEMAGDYLAQRSWKGLEQKLENTPIERVREGRRGLAMSYTHETE</sequence>